<reference evidence="4 5" key="1">
    <citation type="submission" date="2018-12" db="EMBL/GenBank/DDBJ databases">
        <title>Genome analysis provides insights into bioremediation potentialities of Halogeometricum borinquense strain N11.</title>
        <authorList>
            <person name="Najjari A."/>
            <person name="Youssef N."/>
            <person name="Fhoula I."/>
            <person name="Ben Dhia O."/>
            <person name="Mahjoubi M."/>
            <person name="Ouzari H.I."/>
            <person name="Cherif A."/>
        </authorList>
    </citation>
    <scope>NUCLEOTIDE SEQUENCE [LARGE SCALE GENOMIC DNA]</scope>
    <source>
        <strain evidence="4 5">N11</strain>
    </source>
</reference>
<dbReference type="InterPro" id="IPR058604">
    <property type="entry name" value="DUF8167_3rd"/>
</dbReference>
<dbReference type="Pfam" id="PF26501">
    <property type="entry name" value="DUF8167"/>
    <property type="match status" value="1"/>
</dbReference>
<keyword evidence="2" id="KW-1133">Transmembrane helix</keyword>
<evidence type="ECO:0000256" key="2">
    <source>
        <dbReference type="SAM" id="Phobius"/>
    </source>
</evidence>
<keyword evidence="2" id="KW-0812">Transmembrane</keyword>
<evidence type="ECO:0000313" key="5">
    <source>
        <dbReference type="Proteomes" id="UP000294028"/>
    </source>
</evidence>
<dbReference type="Proteomes" id="UP000294028">
    <property type="component" value="Unassembled WGS sequence"/>
</dbReference>
<dbReference type="InterPro" id="IPR036721">
    <property type="entry name" value="RCK_C_sf"/>
</dbReference>
<feature type="region of interest" description="Disordered" evidence="1">
    <location>
        <begin position="256"/>
        <end position="313"/>
    </location>
</feature>
<dbReference type="InterPro" id="IPR006037">
    <property type="entry name" value="RCK_C"/>
</dbReference>
<comment type="caution">
    <text evidence="4">The sequence shown here is derived from an EMBL/GenBank/DDBJ whole genome shotgun (WGS) entry which is preliminary data.</text>
</comment>
<keyword evidence="2" id="KW-0472">Membrane</keyword>
<dbReference type="Pfam" id="PF02080">
    <property type="entry name" value="TrkA_C"/>
    <property type="match status" value="1"/>
</dbReference>
<evidence type="ECO:0000259" key="3">
    <source>
        <dbReference type="PROSITE" id="PS51202"/>
    </source>
</evidence>
<feature type="compositionally biased region" description="Basic and acidic residues" evidence="1">
    <location>
        <begin position="288"/>
        <end position="301"/>
    </location>
</feature>
<organism evidence="4 5">
    <name type="scientific">Halogeometricum borinquense</name>
    <dbReference type="NCBI Taxonomy" id="60847"/>
    <lineage>
        <taxon>Archaea</taxon>
        <taxon>Methanobacteriati</taxon>
        <taxon>Methanobacteriota</taxon>
        <taxon>Stenosarchaea group</taxon>
        <taxon>Halobacteria</taxon>
        <taxon>Halobacteriales</taxon>
        <taxon>Haloferacaceae</taxon>
        <taxon>Halogeometricum</taxon>
    </lineage>
</organism>
<dbReference type="Pfam" id="PF26502">
    <property type="entry name" value="DUF8167_2nd"/>
    <property type="match status" value="1"/>
</dbReference>
<feature type="domain" description="RCK C-terminal" evidence="3">
    <location>
        <begin position="350"/>
        <end position="434"/>
    </location>
</feature>
<gene>
    <name evidence="4" type="ORF">ELS19_10915</name>
</gene>
<name>A0A482TND1_9EURY</name>
<evidence type="ECO:0000256" key="1">
    <source>
        <dbReference type="SAM" id="MobiDB-lite"/>
    </source>
</evidence>
<dbReference type="AlphaFoldDB" id="A0A482TND1"/>
<evidence type="ECO:0000313" key="4">
    <source>
        <dbReference type="EMBL" id="RYJ14415.1"/>
    </source>
</evidence>
<dbReference type="PROSITE" id="PS51202">
    <property type="entry name" value="RCK_C"/>
    <property type="match status" value="1"/>
</dbReference>
<dbReference type="Gene3D" id="3.30.70.1450">
    <property type="entry name" value="Regulator of K+ conductance, C-terminal domain"/>
    <property type="match status" value="1"/>
</dbReference>
<dbReference type="InterPro" id="IPR058603">
    <property type="entry name" value="DUF8167_2nd"/>
</dbReference>
<dbReference type="EMBL" id="RZHH01000002">
    <property type="protein sequence ID" value="RYJ14415.1"/>
    <property type="molecule type" value="Genomic_DNA"/>
</dbReference>
<feature type="transmembrane region" description="Helical" evidence="2">
    <location>
        <begin position="43"/>
        <end position="63"/>
    </location>
</feature>
<dbReference type="SUPFAM" id="SSF116726">
    <property type="entry name" value="TrkA C-terminal domain-like"/>
    <property type="match status" value="1"/>
</dbReference>
<dbReference type="GO" id="GO:0008324">
    <property type="term" value="F:monoatomic cation transmembrane transporter activity"/>
    <property type="evidence" value="ECO:0007669"/>
    <property type="project" value="InterPro"/>
</dbReference>
<sequence>MESLPVELLYGLYLGVLTGFVPALIAWALGFTFRYFTGITIPGLAVVGLGVAIAGLNGGLLALADPAVTVSDDQVRLTVALLVVLMVTLYAHSLGDKMGANLPRKLSLRELTARTLSSDVVELVGGRGQVRVTVVGEVADVEGYPPLPATLRDQIRTSEWTFPADVPLLELETRVEDRLRTEFDLAEADVTLDERARATIAAAPAMSGLSKRLSPGERAVSTTALVPTGTARGDEVMVLAGEETFHATVLGVADGVDGTKETQSGDVAATDGGRSRRSGWKQPADSRASSDLRSDGGDRTDAPLPPAAVPTAAGGEARVTLAVRRQDASEILSADDVALLVRSRGVRREFELVTLLRRTGNRFRRLTAREDGVLDGTTLGEANVRETYNVVVLAVRRDGRWTVAPRGDQPVQSDDELIVVGAYSDLTTFTEVVS</sequence>
<protein>
    <submittedName>
        <fullName evidence="4">Potassium transporter TrkA</fullName>
    </submittedName>
</protein>
<dbReference type="RefSeq" id="WP_129784811.1">
    <property type="nucleotide sequence ID" value="NZ_RZHH01000002.1"/>
</dbReference>
<feature type="transmembrane region" description="Helical" evidence="2">
    <location>
        <begin position="12"/>
        <end position="31"/>
    </location>
</feature>
<accession>A0A482TND1</accession>
<dbReference type="Pfam" id="PF26503">
    <property type="entry name" value="DUF8167_3rd"/>
    <property type="match status" value="1"/>
</dbReference>
<feature type="transmembrane region" description="Helical" evidence="2">
    <location>
        <begin position="75"/>
        <end position="95"/>
    </location>
</feature>
<dbReference type="InterPro" id="IPR058480">
    <property type="entry name" value="DUF8167_N"/>
</dbReference>
<proteinExistence type="predicted"/>
<dbReference type="GO" id="GO:0006813">
    <property type="term" value="P:potassium ion transport"/>
    <property type="evidence" value="ECO:0007669"/>
    <property type="project" value="InterPro"/>
</dbReference>